<keyword evidence="13" id="KW-1185">Reference proteome</keyword>
<evidence type="ECO:0000259" key="10">
    <source>
        <dbReference type="Pfam" id="PF24495"/>
    </source>
</evidence>
<feature type="compositionally biased region" description="Polar residues" evidence="7">
    <location>
        <begin position="1375"/>
        <end position="1385"/>
    </location>
</feature>
<dbReference type="Gene3D" id="2.60.40.10">
    <property type="entry name" value="Immunoglobulins"/>
    <property type="match status" value="2"/>
</dbReference>
<feature type="compositionally biased region" description="Polar residues" evidence="7">
    <location>
        <begin position="1273"/>
        <end position="1287"/>
    </location>
</feature>
<feature type="region of interest" description="Disordered" evidence="7">
    <location>
        <begin position="1098"/>
        <end position="1393"/>
    </location>
</feature>
<evidence type="ECO:0000256" key="8">
    <source>
        <dbReference type="SAM" id="SignalP"/>
    </source>
</evidence>
<evidence type="ECO:0000256" key="2">
    <source>
        <dbReference type="ARBA" id="ARBA00006682"/>
    </source>
</evidence>
<protein>
    <submittedName>
        <fullName evidence="12">Uncharacterized protein</fullName>
    </submittedName>
</protein>
<name>A0A1B0CYN1_PHLPP</name>
<evidence type="ECO:0000256" key="5">
    <source>
        <dbReference type="ARBA" id="ARBA00022989"/>
    </source>
</evidence>
<dbReference type="PANTHER" id="PTHR22050">
    <property type="entry name" value="RW1 PROTEIN HOMOLOG"/>
    <property type="match status" value="1"/>
</dbReference>
<evidence type="ECO:0000256" key="6">
    <source>
        <dbReference type="ARBA" id="ARBA00023136"/>
    </source>
</evidence>
<evidence type="ECO:0000256" key="4">
    <source>
        <dbReference type="ARBA" id="ARBA00022729"/>
    </source>
</evidence>
<organism evidence="12 13">
    <name type="scientific">Phlebotomus papatasi</name>
    <name type="common">Sandfly</name>
    <dbReference type="NCBI Taxonomy" id="29031"/>
    <lineage>
        <taxon>Eukaryota</taxon>
        <taxon>Metazoa</taxon>
        <taxon>Ecdysozoa</taxon>
        <taxon>Arthropoda</taxon>
        <taxon>Hexapoda</taxon>
        <taxon>Insecta</taxon>
        <taxon>Pterygota</taxon>
        <taxon>Neoptera</taxon>
        <taxon>Endopterygota</taxon>
        <taxon>Diptera</taxon>
        <taxon>Nematocera</taxon>
        <taxon>Psychodoidea</taxon>
        <taxon>Psychodidae</taxon>
        <taxon>Phlebotomus</taxon>
        <taxon>Phlebotomus</taxon>
    </lineage>
</organism>
<keyword evidence="5" id="KW-1133">Transmembrane helix</keyword>
<dbReference type="Pfam" id="PF24501">
    <property type="entry name" value="Ig_TMEM131L_5"/>
    <property type="match status" value="1"/>
</dbReference>
<feature type="domain" description="TMEM131L fifth Ig-like" evidence="11">
    <location>
        <begin position="945"/>
        <end position="1010"/>
    </location>
</feature>
<dbReference type="VEuPathDB" id="VectorBase:PPAI000203"/>
<dbReference type="EMBL" id="AJVK01009249">
    <property type="status" value="NOT_ANNOTATED_CDS"/>
    <property type="molecule type" value="Genomic_DNA"/>
</dbReference>
<feature type="domain" description="Transmembrane protein 131-like N-terminal" evidence="9">
    <location>
        <begin position="56"/>
        <end position="138"/>
    </location>
</feature>
<feature type="compositionally biased region" description="Basic residues" evidence="7">
    <location>
        <begin position="1256"/>
        <end position="1266"/>
    </location>
</feature>
<evidence type="ECO:0000256" key="7">
    <source>
        <dbReference type="SAM" id="MobiDB-lite"/>
    </source>
</evidence>
<keyword evidence="3" id="KW-0812">Transmembrane</keyword>
<dbReference type="VEuPathDB" id="VectorBase:PPAPM1_000461"/>
<keyword evidence="4 8" id="KW-0732">Signal</keyword>
<dbReference type="Proteomes" id="UP000092462">
    <property type="component" value="Unassembled WGS sequence"/>
</dbReference>
<dbReference type="InterPro" id="IPR056311">
    <property type="entry name" value="TMEM131_Ig_2"/>
</dbReference>
<evidence type="ECO:0000313" key="13">
    <source>
        <dbReference type="Proteomes" id="UP000092462"/>
    </source>
</evidence>
<feature type="compositionally biased region" description="Basic and acidic residues" evidence="7">
    <location>
        <begin position="1216"/>
        <end position="1226"/>
    </location>
</feature>
<feature type="signal peptide" evidence="8">
    <location>
        <begin position="1"/>
        <end position="16"/>
    </location>
</feature>
<accession>A0A1B0CYN1</accession>
<dbReference type="Pfam" id="PF24495">
    <property type="entry name" value="Ig_TMEM131_2"/>
    <property type="match status" value="1"/>
</dbReference>
<feature type="chain" id="PRO_5043613001" evidence="8">
    <location>
        <begin position="17"/>
        <end position="1647"/>
    </location>
</feature>
<feature type="compositionally biased region" description="Low complexity" evidence="7">
    <location>
        <begin position="1293"/>
        <end position="1303"/>
    </location>
</feature>
<dbReference type="InterPro" id="IPR013783">
    <property type="entry name" value="Ig-like_fold"/>
</dbReference>
<dbReference type="EnsemblMetazoa" id="PPAI000203-RA">
    <property type="protein sequence ID" value="PPAI000203-PA"/>
    <property type="gene ID" value="PPAI000203"/>
</dbReference>
<comment type="subcellular location">
    <subcellularLocation>
        <location evidence="1">Membrane</location>
        <topology evidence="1">Single-pass type I membrane protein</topology>
    </subcellularLocation>
</comment>
<dbReference type="Pfam" id="PF12371">
    <property type="entry name" value="TMEM131_like_N"/>
    <property type="match status" value="1"/>
</dbReference>
<keyword evidence="6" id="KW-0472">Membrane</keyword>
<dbReference type="InterPro" id="IPR022113">
    <property type="entry name" value="TMEM131L_N"/>
</dbReference>
<dbReference type="EMBL" id="AJVK01009248">
    <property type="status" value="NOT_ANNOTATED_CDS"/>
    <property type="molecule type" value="Genomic_DNA"/>
</dbReference>
<proteinExistence type="inferred from homology"/>
<reference evidence="12" key="1">
    <citation type="submission" date="2022-08" db="UniProtKB">
        <authorList>
            <consortium name="EnsemblMetazoa"/>
        </authorList>
    </citation>
    <scope>IDENTIFICATION</scope>
    <source>
        <strain evidence="12">Israel</strain>
    </source>
</reference>
<dbReference type="InterPro" id="IPR039877">
    <property type="entry name" value="TMEM131-like"/>
</dbReference>
<evidence type="ECO:0000259" key="9">
    <source>
        <dbReference type="Pfam" id="PF12371"/>
    </source>
</evidence>
<dbReference type="EMBL" id="AJVK01009250">
    <property type="status" value="NOT_ANNOTATED_CDS"/>
    <property type="molecule type" value="Genomic_DNA"/>
</dbReference>
<dbReference type="GO" id="GO:0016020">
    <property type="term" value="C:membrane"/>
    <property type="evidence" value="ECO:0007669"/>
    <property type="project" value="UniProtKB-SubCell"/>
</dbReference>
<feature type="domain" description="TMEM131 second Ig-like" evidence="10">
    <location>
        <begin position="155"/>
        <end position="244"/>
    </location>
</feature>
<evidence type="ECO:0000256" key="3">
    <source>
        <dbReference type="ARBA" id="ARBA00022692"/>
    </source>
</evidence>
<dbReference type="PANTHER" id="PTHR22050:SF0">
    <property type="entry name" value="TRANSMEMBRANE PROTEIN 131 HOMOLOG"/>
    <property type="match status" value="1"/>
</dbReference>
<feature type="compositionally biased region" description="Basic and acidic residues" evidence="7">
    <location>
        <begin position="1148"/>
        <end position="1176"/>
    </location>
</feature>
<dbReference type="InterPro" id="IPR055437">
    <property type="entry name" value="TMEM131L_Ig_5"/>
</dbReference>
<evidence type="ECO:0000313" key="12">
    <source>
        <dbReference type="EnsemblMetazoa" id="PPAI000203-PA"/>
    </source>
</evidence>
<sequence length="1647" mass="182970">MLLILGLCLLVSAGRGVASAGDANLAGGFDTSSPLVLEKLLEEALPEWFYHLVALPKMLDFGDQSLGSPHTRVVTLMNNNSNRSVFLDAIVTPADAEASVFFTSFVDKVIPPLSNTTFSVVFLPRRHGPVETDLLIHTTFGLMRFPVRGRGVECPYRLVPLVGIKAPFNATISPEIHLFNPHNKPIQIVEIFSSGGHFQLELPSGGNEGPQVLWEIPPLCSKPIIRVRFVGASPGNYTAYVRIKIQGQDAKLAEKVLVVPIEVEISRERGVYSPLSLLNLGLHGSTDRISVFRVNLTHSAADSGANVKVTDLRGDNEITNRSLSLQIDEDSRQRWLIVEVNWAKVWSPYLMGNIVISSEVDGEPQLPYHMPIFGLLLNGSAQHAGNITILLSNRKHLTKGHGFSFTNKFAVPLMVTNVSVADDVGARHLRLLDFDTVLLAPDESLTLFRVQFVNYTTPIPRNFSVVSEIRIVTNATVYSIPVYCFTGFLRRVVPVYEGANMGHGDEGSLDFGTVPVSTSFDSNIAFINENPVTVSIKGWTGKLTSSASYSIILLGCSDGASFSNLVICSELEPKQWMVFQITVKSYGVGNYTGQLIVNTDYEEIVTPIHMIAEMGGLALDQELLHFKDCFPVEAISVIDGIINYEYATDEDILPEIPPNVITNIGRLYFDPKGLCGEYCYTGSQVSNKIHPKKSRSLVNYSHYTKLDKDVLSFRVKSFHKMRTSIQSIPFKLSTSQIKRYDFVASVNFVWPRLVTEHIDFLPTQVGQGIAKFITIDNPSDQLLITQYFLHDTQVHGQDVELPPEVITPCPNCVLAKEKLFAFHSFFSTSSTLENYFDHIPPRGSSKVAIRFQSPRPGTFSTLLFIRNNLTILDAVWLTAKAVVPQLKFGNRRPGSQTPLLFELTDKHYKVCADYVAEWEKGEKESRDYEVPRAIITMKRSFTARNSGEVPISIKAIKIGSELCEGYGFKVLNCSAFELAPNASKKIEISFTPDFILSRITRPLILETSAGYPVNYTLLSTIPAEVVTLCHKALLRPWWERPMKRGTMLISCLVLLGIISYGWAECDRIMKRHLAEVVRDKGNLQPLDLRKINMKSPFGEEAAPAPATPPTAAPQPGKSTNFLGLGSKKKPGKKIPVGEVNPLNFSPKFDLKSSENHCKVDPVKTEAQKNEKVESRKSQTPLEVSEPIAASKPSKSDVKPSPKRSLTPPSPQPPSREVVRKEIKEEVEIFASPEPEKRQITPPPAKVQEITPPATRKQVKQVVKKTKSLPVPTNIESSTVTVPFSSPQPKIPEVKTPTPKVTPKAAQAESSFMERHSTPVIVEPPPSSPSPDVTFEVQNGSQNEIIRPKRYGKTPGRERRSRLTKRNGLSKPQFKPSANTFTSPLETSPEPPVPNVWDENRATFSYVVAQKPSTPEVASPEKLGMEFGMFGEVQSSVSAEMPRNDTAVNGMTTPVWKVNELGPIGTKKSPRTSNTSWVDVESVRKPLGQDNFNLEALTSMQNNPNSFYGGSSSMLETYLMEKLQYAREKHTPEKNVMHHHVQDVQKIEEPMNGADWNSQNLWNPMNTANGFDSQPRWNTQSPIRRPPPGLDFLQRNNSNSLFMNGVGGNDENYNSMPTYELFSSPWESEVTSNIWHKSSGQNYPKKQQ</sequence>
<evidence type="ECO:0000259" key="11">
    <source>
        <dbReference type="Pfam" id="PF24501"/>
    </source>
</evidence>
<evidence type="ECO:0000256" key="1">
    <source>
        <dbReference type="ARBA" id="ARBA00004479"/>
    </source>
</evidence>
<comment type="similarity">
    <text evidence="2">Belongs to the TMEM131 family.</text>
</comment>
<dbReference type="EMBL" id="AJVK01009251">
    <property type="status" value="NOT_ANNOTATED_CDS"/>
    <property type="molecule type" value="Genomic_DNA"/>
</dbReference>